<sequence>MAQIYASKTNEIQKYETEHENEVRHLAGECMVLLENDGVLPFSDKIKKIALYGTGARHTVKGGTGSGDVNVRKTVSIARGLEEAGFEIVTEDWLDRYDRDLEEAQKTYLKKLKDMSDETGEPSVILGFKHPFQEPEQPIVEETDIKEADAAIYVLARNSGEGKDRRAEKGDYYLSDRELQNIRFMTENYSNCVVLLNTGGVIDLTELRKISGVQAILLTGQTGNMGGHAVADVLMAKTVPSGKLTDTWARSYDDYPSSRTFSYRDDNLDDEYYSDGIYVGYRYFDTFGIMPLYCFGYGKGYTDFSLVTKEVTADEKLVKVEVEVTNIGKVYPGREVVQVYYSAPDGVMEKPTQELAGFAKTKLLMPGEKEVVTVTFATEDMASYDSYDAAWVMEEGEYTIRVGNSSRTTEVAAIIDLDETVQTVLLKNVMKDKEFVKEIHHMVPIFDLELDDTPFMRPILIYAENFKKKIMEYEVLRTTLEDKRPDEILTLEDVKKGAASLEELVAQLTVEEMADLCVGTERLEEGGNVIGSSSACVPGAAGDTTSALIEKRKIPNLILADGPAGLRLQTHFKTDKEGNKLPGGEQFGMEIAPFAKEQPEGAQDYYQYCTAIPIATTLAQSWDVDLIKRMGEIVGEEMEQFHIHLWLAPGMNIHRNPLCGRNFEYYSEDPLLTGLCAAAETKGVQSYKGHGTTIKHFAANNQEDNRMFTNAHISERALREIYLKGFEIVVKTAQPYAIMTSYNLINGTHAANHYDMLQNVARDEWGFEGFIMTDWYTSQDTTALGMVSESGKYSYSDGVQCIKAGNDLQMPGCRKNVEDIVDGVKNGRITKADLQRCAKHILGIALKTI</sequence>
<keyword evidence="3" id="KW-0175">Coiled coil</keyword>
<dbReference type="InterPro" id="IPR026891">
    <property type="entry name" value="Fn3-like"/>
</dbReference>
<name>A0A173TZ13_9FIRM</name>
<dbReference type="EC" id="3.2.1.21" evidence="5"/>
<protein>
    <submittedName>
        <fullName evidence="5">Thermostable beta-glucosidase B</fullName>
        <ecNumber evidence="5">3.2.1.21</ecNumber>
    </submittedName>
</protein>
<dbReference type="InterPro" id="IPR050288">
    <property type="entry name" value="Cellulose_deg_GH3"/>
</dbReference>
<evidence type="ECO:0000256" key="3">
    <source>
        <dbReference type="SAM" id="Coils"/>
    </source>
</evidence>
<dbReference type="InterPro" id="IPR017853">
    <property type="entry name" value="GH"/>
</dbReference>
<feature type="coiled-coil region" evidence="3">
    <location>
        <begin position="463"/>
        <end position="511"/>
    </location>
</feature>
<dbReference type="Pfam" id="PF14310">
    <property type="entry name" value="Fn3-like"/>
    <property type="match status" value="1"/>
</dbReference>
<evidence type="ECO:0000313" key="6">
    <source>
        <dbReference type="Proteomes" id="UP000095597"/>
    </source>
</evidence>
<evidence type="ECO:0000313" key="5">
    <source>
        <dbReference type="EMBL" id="CUN07347.1"/>
    </source>
</evidence>
<keyword evidence="5" id="KW-0326">Glycosidase</keyword>
<dbReference type="Pfam" id="PF01915">
    <property type="entry name" value="Glyco_hydro_3_C"/>
    <property type="match status" value="1"/>
</dbReference>
<dbReference type="PANTHER" id="PTHR42715">
    <property type="entry name" value="BETA-GLUCOSIDASE"/>
    <property type="match status" value="1"/>
</dbReference>
<feature type="domain" description="Fibronectin type III-like" evidence="4">
    <location>
        <begin position="335"/>
        <end position="406"/>
    </location>
</feature>
<comment type="similarity">
    <text evidence="1">Belongs to the glycosyl hydrolase 3 family.</text>
</comment>
<reference evidence="5 6" key="1">
    <citation type="submission" date="2015-09" db="EMBL/GenBank/DDBJ databases">
        <authorList>
            <consortium name="Pathogen Informatics"/>
        </authorList>
    </citation>
    <scope>NUCLEOTIDE SEQUENCE [LARGE SCALE GENOMIC DNA]</scope>
    <source>
        <strain evidence="5 6">2789STDY5834961</strain>
    </source>
</reference>
<dbReference type="SUPFAM" id="SSF51445">
    <property type="entry name" value="(Trans)glycosidases"/>
    <property type="match status" value="1"/>
</dbReference>
<evidence type="ECO:0000259" key="4">
    <source>
        <dbReference type="SMART" id="SM01217"/>
    </source>
</evidence>
<dbReference type="InterPro" id="IPR002772">
    <property type="entry name" value="Glyco_hydro_3_C"/>
</dbReference>
<dbReference type="InterPro" id="IPR036962">
    <property type="entry name" value="Glyco_hydro_3_N_sf"/>
</dbReference>
<organism evidence="5 6">
    <name type="scientific">Dorea longicatena</name>
    <dbReference type="NCBI Taxonomy" id="88431"/>
    <lineage>
        <taxon>Bacteria</taxon>
        <taxon>Bacillati</taxon>
        <taxon>Bacillota</taxon>
        <taxon>Clostridia</taxon>
        <taxon>Lachnospirales</taxon>
        <taxon>Lachnospiraceae</taxon>
        <taxon>Dorea</taxon>
    </lineage>
</organism>
<proteinExistence type="inferred from homology"/>
<dbReference type="GO" id="GO:0005975">
    <property type="term" value="P:carbohydrate metabolic process"/>
    <property type="evidence" value="ECO:0007669"/>
    <property type="project" value="InterPro"/>
</dbReference>
<dbReference type="InterPro" id="IPR013783">
    <property type="entry name" value="Ig-like_fold"/>
</dbReference>
<dbReference type="InterPro" id="IPR001764">
    <property type="entry name" value="Glyco_hydro_3_N"/>
</dbReference>
<dbReference type="PANTHER" id="PTHR42715:SF10">
    <property type="entry name" value="BETA-GLUCOSIDASE"/>
    <property type="match status" value="1"/>
</dbReference>
<dbReference type="Gene3D" id="3.20.20.300">
    <property type="entry name" value="Glycoside hydrolase, family 3, N-terminal domain"/>
    <property type="match status" value="1"/>
</dbReference>
<dbReference type="GO" id="GO:0008422">
    <property type="term" value="F:beta-glucosidase activity"/>
    <property type="evidence" value="ECO:0007669"/>
    <property type="project" value="UniProtKB-EC"/>
</dbReference>
<dbReference type="RefSeq" id="WP_022415396.1">
    <property type="nucleotide sequence ID" value="NZ_CAXSPU010000004.1"/>
</dbReference>
<dbReference type="AlphaFoldDB" id="A0A173TZ13"/>
<gene>
    <name evidence="5" type="primary">bglB_2</name>
    <name evidence="5" type="ORF">ERS852573_01797</name>
</gene>
<dbReference type="Gene3D" id="3.40.50.1700">
    <property type="entry name" value="Glycoside hydrolase family 3 C-terminal domain"/>
    <property type="match status" value="1"/>
</dbReference>
<dbReference type="SUPFAM" id="SSF52279">
    <property type="entry name" value="Beta-D-glucan exohydrolase, C-terminal domain"/>
    <property type="match status" value="1"/>
</dbReference>
<evidence type="ECO:0000256" key="1">
    <source>
        <dbReference type="ARBA" id="ARBA00005336"/>
    </source>
</evidence>
<dbReference type="EMBL" id="CYXO01000010">
    <property type="protein sequence ID" value="CUN07347.1"/>
    <property type="molecule type" value="Genomic_DNA"/>
</dbReference>
<accession>A0A173TZ13</accession>
<dbReference type="OrthoDB" id="98455at2"/>
<evidence type="ECO:0000256" key="2">
    <source>
        <dbReference type="ARBA" id="ARBA00022801"/>
    </source>
</evidence>
<keyword evidence="2 5" id="KW-0378">Hydrolase</keyword>
<dbReference type="Gene3D" id="2.60.40.10">
    <property type="entry name" value="Immunoglobulins"/>
    <property type="match status" value="1"/>
</dbReference>
<dbReference type="Pfam" id="PF00933">
    <property type="entry name" value="Glyco_hydro_3"/>
    <property type="match status" value="1"/>
</dbReference>
<dbReference type="InterPro" id="IPR036881">
    <property type="entry name" value="Glyco_hydro_3_C_sf"/>
</dbReference>
<dbReference type="Proteomes" id="UP000095597">
    <property type="component" value="Unassembled WGS sequence"/>
</dbReference>
<dbReference type="PRINTS" id="PR00133">
    <property type="entry name" value="GLHYDRLASE3"/>
</dbReference>
<dbReference type="SMART" id="SM01217">
    <property type="entry name" value="Fn3_like"/>
    <property type="match status" value="1"/>
</dbReference>